<proteinExistence type="predicted"/>
<sequence>MAPALYTGARTAIETVGDREEKPDRATVDANKVCVQLPVEKTGAMMAFRAVQWKRNLNKIPQTVTTSLADIKTDLVVAAVTKLIRPSEIRSTYRHLAFPSQKGEVQTSLPSLDMGKYSTRNQHGWDVVRRDLPMITKTYYWETPNFGDASTYGTHLHYQDREVFQREFHEPRMYRLTIEMLRDGAGGDNPSAYRVALDHQLDRGTPAFDQELLFMLNLLQENVGAAGVFSSGASREDYLGTLHLDWQVFPPGNQAEIVRAMAGGRRASREEEAIVTNRVALFSRLRPRAFLRGSGGLSSYVGAQYADDLVVFENIKYGNALYILYDNWEEVSQRSRLELLRGTDVSFDRVVHAEGWEGIFQRILQKEKRRRRIRD</sequence>
<accession>A0A2P7SID1</accession>
<dbReference type="RefSeq" id="WP_106723421.1">
    <property type="nucleotide sequence ID" value="NZ_PXYL01000003.1"/>
</dbReference>
<name>A0A2P7SID1_9HYPH</name>
<dbReference type="OrthoDB" id="4775248at2"/>
<dbReference type="AlphaFoldDB" id="A0A2P7SID1"/>
<comment type="caution">
    <text evidence="1">The sequence shown here is derived from an EMBL/GenBank/DDBJ whole genome shotgun (WGS) entry which is preliminary data.</text>
</comment>
<evidence type="ECO:0000313" key="2">
    <source>
        <dbReference type="Proteomes" id="UP000240653"/>
    </source>
</evidence>
<dbReference type="Proteomes" id="UP000240653">
    <property type="component" value="Unassembled WGS sequence"/>
</dbReference>
<protein>
    <submittedName>
        <fullName evidence="1">Uncharacterized protein</fullName>
    </submittedName>
</protein>
<evidence type="ECO:0000313" key="1">
    <source>
        <dbReference type="EMBL" id="PSJ62238.1"/>
    </source>
</evidence>
<gene>
    <name evidence="1" type="ORF">C7I85_07980</name>
</gene>
<dbReference type="EMBL" id="PXYL01000003">
    <property type="protein sequence ID" value="PSJ62238.1"/>
    <property type="molecule type" value="Genomic_DNA"/>
</dbReference>
<reference evidence="1 2" key="1">
    <citation type="submission" date="2018-03" db="EMBL/GenBank/DDBJ databases">
        <title>The draft genome of Mesorhizobium soli JCM 19897.</title>
        <authorList>
            <person name="Li L."/>
            <person name="Liu L."/>
            <person name="Liang L."/>
            <person name="Wang T."/>
            <person name="Zhang X."/>
        </authorList>
    </citation>
    <scope>NUCLEOTIDE SEQUENCE [LARGE SCALE GENOMIC DNA]</scope>
    <source>
        <strain evidence="1 2">JCM 19897</strain>
    </source>
</reference>
<keyword evidence="2" id="KW-1185">Reference proteome</keyword>
<organism evidence="1 2">
    <name type="scientific">Pseudaminobacter soli</name>
    <name type="common">ex Li et al. 2025</name>
    <dbReference type="NCBI Taxonomy" id="1295366"/>
    <lineage>
        <taxon>Bacteria</taxon>
        <taxon>Pseudomonadati</taxon>
        <taxon>Pseudomonadota</taxon>
        <taxon>Alphaproteobacteria</taxon>
        <taxon>Hyphomicrobiales</taxon>
        <taxon>Phyllobacteriaceae</taxon>
        <taxon>Pseudaminobacter</taxon>
    </lineage>
</organism>